<evidence type="ECO:0000313" key="2">
    <source>
        <dbReference type="Proteomes" id="UP000279994"/>
    </source>
</evidence>
<evidence type="ECO:0008006" key="3">
    <source>
        <dbReference type="Google" id="ProtNLM"/>
    </source>
</evidence>
<reference evidence="1 2" key="1">
    <citation type="submission" date="2018-11" db="EMBL/GenBank/DDBJ databases">
        <authorList>
            <person name="Li F."/>
        </authorList>
    </citation>
    <scope>NUCLEOTIDE SEQUENCE [LARGE SCALE GENOMIC DNA]</scope>
    <source>
        <strain evidence="1 2">Gsoil 818</strain>
    </source>
</reference>
<protein>
    <recommendedName>
        <fullName evidence="3">DUF4333 domain-containing protein</fullName>
    </recommendedName>
</protein>
<proteinExistence type="predicted"/>
<dbReference type="PROSITE" id="PS51257">
    <property type="entry name" value="PROKAR_LIPOPROTEIN"/>
    <property type="match status" value="1"/>
</dbReference>
<gene>
    <name evidence="1" type="ORF">EFL26_17460</name>
</gene>
<accession>A0A3N0GIY7</accession>
<dbReference type="OrthoDB" id="3420984at2"/>
<dbReference type="EMBL" id="RJSF01000044">
    <property type="protein sequence ID" value="RNM12433.1"/>
    <property type="molecule type" value="Genomic_DNA"/>
</dbReference>
<dbReference type="RefSeq" id="WP_123224196.1">
    <property type="nucleotide sequence ID" value="NZ_RJSF01000044.1"/>
</dbReference>
<dbReference type="Proteomes" id="UP000279994">
    <property type="component" value="Unassembled WGS sequence"/>
</dbReference>
<name>A0A3N0GIY7_9ACTN</name>
<comment type="caution">
    <text evidence="1">The sequence shown here is derived from an EMBL/GenBank/DDBJ whole genome shotgun (WGS) entry which is preliminary data.</text>
</comment>
<organism evidence="1 2">
    <name type="scientific">Nocardioides pocheonensis</name>
    <dbReference type="NCBI Taxonomy" id="661485"/>
    <lineage>
        <taxon>Bacteria</taxon>
        <taxon>Bacillati</taxon>
        <taxon>Actinomycetota</taxon>
        <taxon>Actinomycetes</taxon>
        <taxon>Propionibacteriales</taxon>
        <taxon>Nocardioidaceae</taxon>
        <taxon>Nocardioides</taxon>
    </lineage>
</organism>
<dbReference type="AlphaFoldDB" id="A0A3N0GIY7"/>
<keyword evidence="2" id="KW-1185">Reference proteome</keyword>
<evidence type="ECO:0000313" key="1">
    <source>
        <dbReference type="EMBL" id="RNM12433.1"/>
    </source>
</evidence>
<sequence>MIRVLAGVLCLGMLAVGCGGDPPLPSRLRGRAVAAMAERQLEAQNSGLARGTLSCPDVALKVGASVRCLRTTELSEGRLVKIGGTVSVTSLASGGRLHVAMDRQAQEFGLLGERLAAGVREWYAKRYGAAPTGLACPYLRGEVGNRVVCHGAGRRDVEVVVTAVDPASYRAVYVIRAHRPRPTP</sequence>